<accession>A0ACC1YVK7</accession>
<dbReference type="EMBL" id="CM051394">
    <property type="protein sequence ID" value="KAJ4727840.1"/>
    <property type="molecule type" value="Genomic_DNA"/>
</dbReference>
<comment type="caution">
    <text evidence="1">The sequence shown here is derived from an EMBL/GenBank/DDBJ whole genome shotgun (WGS) entry which is preliminary data.</text>
</comment>
<name>A0ACC1YVK7_MELAZ</name>
<protein>
    <submittedName>
        <fullName evidence="1">Flowering time control protein FCA-like</fullName>
    </submittedName>
</protein>
<organism evidence="1 2">
    <name type="scientific">Melia azedarach</name>
    <name type="common">Chinaberry tree</name>
    <dbReference type="NCBI Taxonomy" id="155640"/>
    <lineage>
        <taxon>Eukaryota</taxon>
        <taxon>Viridiplantae</taxon>
        <taxon>Streptophyta</taxon>
        <taxon>Embryophyta</taxon>
        <taxon>Tracheophyta</taxon>
        <taxon>Spermatophyta</taxon>
        <taxon>Magnoliopsida</taxon>
        <taxon>eudicotyledons</taxon>
        <taxon>Gunneridae</taxon>
        <taxon>Pentapetalae</taxon>
        <taxon>rosids</taxon>
        <taxon>malvids</taxon>
        <taxon>Sapindales</taxon>
        <taxon>Meliaceae</taxon>
        <taxon>Melia</taxon>
    </lineage>
</organism>
<sequence>MERHGGERFIDHQELNPNSYSSNSCPWPSDDQRPNFSDNYHPHRRRHQFDQMNGELADFFGGQPTPFSGRKRGFPHPTPGEKKMFLILGVDLPRGRYDLTSSQYHIDGGTPAKLYVAPVPRTATEEDIRPLFEEHGNIFEVVLPRDKRTGQQQGYCFVKYMTFEEAGRAIRALNSQFIFPGEQAPIKVRFADGERERPVAPPEKLYVGCLTKQASRKDIEEIFSPYGHIEDIYIVRDELKQSRGCAFVQFSHREMAMAAIKGLSGIFMMRGSDQPLIVRIADPKKPRIGEQRGNFAFGTPGFGPNFQEPVRPAPNPGDSTGGRVLPNVSYPPQHMSNNSQPQVVSNLANQEAAAPSVMQQVRSSQQQSPSQLSQVTLQQIQTPEQSSQSSQQAVSEMHKQLHLRQPLTQNIEQQQNSQVTWMEVL</sequence>
<dbReference type="Proteomes" id="UP001164539">
    <property type="component" value="Chromosome 1"/>
</dbReference>
<gene>
    <name evidence="1" type="ORF">OWV82_000877</name>
</gene>
<keyword evidence="2" id="KW-1185">Reference proteome</keyword>
<proteinExistence type="predicted"/>
<evidence type="ECO:0000313" key="1">
    <source>
        <dbReference type="EMBL" id="KAJ4727840.1"/>
    </source>
</evidence>
<reference evidence="1 2" key="1">
    <citation type="journal article" date="2023" name="Science">
        <title>Complex scaffold remodeling in plant triterpene biosynthesis.</title>
        <authorList>
            <person name="De La Pena R."/>
            <person name="Hodgson H."/>
            <person name="Liu J.C."/>
            <person name="Stephenson M.J."/>
            <person name="Martin A.C."/>
            <person name="Owen C."/>
            <person name="Harkess A."/>
            <person name="Leebens-Mack J."/>
            <person name="Jimenez L.E."/>
            <person name="Osbourn A."/>
            <person name="Sattely E.S."/>
        </authorList>
    </citation>
    <scope>NUCLEOTIDE SEQUENCE [LARGE SCALE GENOMIC DNA]</scope>
    <source>
        <strain evidence="2">cv. JPN11</strain>
        <tissue evidence="1">Leaf</tissue>
    </source>
</reference>
<evidence type="ECO:0000313" key="2">
    <source>
        <dbReference type="Proteomes" id="UP001164539"/>
    </source>
</evidence>